<reference evidence="2" key="1">
    <citation type="submission" date="2021-08" db="EMBL/GenBank/DDBJ databases">
        <title>WGS assembly of Ceratopteris richardii.</title>
        <authorList>
            <person name="Marchant D.B."/>
            <person name="Chen G."/>
            <person name="Jenkins J."/>
            <person name="Shu S."/>
            <person name="Leebens-Mack J."/>
            <person name="Grimwood J."/>
            <person name="Schmutz J."/>
            <person name="Soltis P."/>
            <person name="Soltis D."/>
            <person name="Chen Z.-H."/>
        </authorList>
    </citation>
    <scope>NUCLEOTIDE SEQUENCE</scope>
    <source>
        <strain evidence="2">Whitten #5841</strain>
        <tissue evidence="2">Leaf</tissue>
    </source>
</reference>
<dbReference type="Pfam" id="PF24840">
    <property type="entry name" value="NTF2_SigF"/>
    <property type="match status" value="1"/>
</dbReference>
<dbReference type="EMBL" id="CM035414">
    <property type="protein sequence ID" value="KAH7429531.1"/>
    <property type="molecule type" value="Genomic_DNA"/>
</dbReference>
<keyword evidence="3" id="KW-1185">Reference proteome</keyword>
<dbReference type="InterPro" id="IPR057514">
    <property type="entry name" value="NTF2_SigF"/>
</dbReference>
<accession>A0A8T2U0C1</accession>
<comment type="caution">
    <text evidence="2">The sequence shown here is derived from an EMBL/GenBank/DDBJ whole genome shotgun (WGS) entry which is preliminary data.</text>
</comment>
<dbReference type="AlphaFoldDB" id="A0A8T2U0C1"/>
<organism evidence="2 3">
    <name type="scientific">Ceratopteris richardii</name>
    <name type="common">Triangle waterfern</name>
    <dbReference type="NCBI Taxonomy" id="49495"/>
    <lineage>
        <taxon>Eukaryota</taxon>
        <taxon>Viridiplantae</taxon>
        <taxon>Streptophyta</taxon>
        <taxon>Embryophyta</taxon>
        <taxon>Tracheophyta</taxon>
        <taxon>Polypodiopsida</taxon>
        <taxon>Polypodiidae</taxon>
        <taxon>Polypodiales</taxon>
        <taxon>Pteridineae</taxon>
        <taxon>Pteridaceae</taxon>
        <taxon>Parkerioideae</taxon>
        <taxon>Ceratopteris</taxon>
    </lineage>
</organism>
<proteinExistence type="predicted"/>
<dbReference type="PANTHER" id="PTHR35393:SF1">
    <property type="entry name" value="SNOAL-LIKE DOMAIN-CONTAINING PROTEIN"/>
    <property type="match status" value="1"/>
</dbReference>
<feature type="domain" description="SigF-like NTF2-like" evidence="1">
    <location>
        <begin position="1"/>
        <end position="152"/>
    </location>
</feature>
<dbReference type="OrthoDB" id="1892841at2759"/>
<name>A0A8T2U0C1_CERRI</name>
<protein>
    <recommendedName>
        <fullName evidence="1">SigF-like NTF2-like domain-containing protein</fullName>
    </recommendedName>
</protein>
<evidence type="ECO:0000313" key="3">
    <source>
        <dbReference type="Proteomes" id="UP000825935"/>
    </source>
</evidence>
<evidence type="ECO:0000313" key="2">
    <source>
        <dbReference type="EMBL" id="KAH7429531.1"/>
    </source>
</evidence>
<gene>
    <name evidence="2" type="ORF">KP509_09G054300</name>
</gene>
<dbReference type="OMA" id="ERAPFIV"/>
<sequence>MEDPVKEIPALARGLLERPSFRQQAQLLQHYFAADAQFHHYLVDVNTGIDDIVAVYQMAHAVSNYQAVVVQKILYDRTTDHMALKIMVYSRPWISFYREIASELLVQLHLEDWRQPDGKVLKRVKMQRDFFERDPFLMALPVIGPIYGSTKLRFLIGYVEAFAFESLRYLFTLFLPSRIKHGLLGLWVHAQAIRRKRTHQKTH</sequence>
<dbReference type="PANTHER" id="PTHR35393">
    <property type="entry name" value="CHROMOSOME 1, WHOLE GENOME SHOTGUN SEQUENCE"/>
    <property type="match status" value="1"/>
</dbReference>
<dbReference type="Proteomes" id="UP000825935">
    <property type="component" value="Chromosome 9"/>
</dbReference>
<evidence type="ECO:0000259" key="1">
    <source>
        <dbReference type="Pfam" id="PF24840"/>
    </source>
</evidence>